<gene>
    <name evidence="4" type="ORF">PILCRDRAFT_830082</name>
</gene>
<dbReference type="GO" id="GO:0006289">
    <property type="term" value="P:nucleotide-excision repair"/>
    <property type="evidence" value="ECO:0007669"/>
    <property type="project" value="TreeGrafter"/>
</dbReference>
<dbReference type="InterPro" id="IPR013970">
    <property type="entry name" value="Rfa2"/>
</dbReference>
<dbReference type="PANTHER" id="PTHR15114:SF1">
    <property type="entry name" value="REPLICATION PROTEIN A 14 KDA SUBUNIT"/>
    <property type="match status" value="1"/>
</dbReference>
<sequence>MTEHISTRVNSHRLAAYIGRTVRLVGKTLKIQGDTAIVEASDGGQVEIRLPKDPPLTGTYNEIIGNVIDGSTVKMLMCIDLGSDLDMKLVDDMVELTHDPKFHEKMFT</sequence>
<dbReference type="FunCoup" id="A0A0C3EVQ7">
    <property type="interactions" value="76"/>
</dbReference>
<keyword evidence="5" id="KW-1185">Reference proteome</keyword>
<dbReference type="Proteomes" id="UP000054166">
    <property type="component" value="Unassembled WGS sequence"/>
</dbReference>
<dbReference type="PANTHER" id="PTHR15114">
    <property type="entry name" value="REPLICATION PROTEIN A3"/>
    <property type="match status" value="1"/>
</dbReference>
<evidence type="ECO:0000256" key="1">
    <source>
        <dbReference type="ARBA" id="ARBA00004123"/>
    </source>
</evidence>
<evidence type="ECO:0008006" key="6">
    <source>
        <dbReference type="Google" id="ProtNLM"/>
    </source>
</evidence>
<reference evidence="4 5" key="1">
    <citation type="submission" date="2014-04" db="EMBL/GenBank/DDBJ databases">
        <authorList>
            <consortium name="DOE Joint Genome Institute"/>
            <person name="Kuo A."/>
            <person name="Tarkka M."/>
            <person name="Buscot F."/>
            <person name="Kohler A."/>
            <person name="Nagy L.G."/>
            <person name="Floudas D."/>
            <person name="Copeland A."/>
            <person name="Barry K.W."/>
            <person name="Cichocki N."/>
            <person name="Veneault-Fourrey C."/>
            <person name="LaButti K."/>
            <person name="Lindquist E.A."/>
            <person name="Lipzen A."/>
            <person name="Lundell T."/>
            <person name="Morin E."/>
            <person name="Murat C."/>
            <person name="Sun H."/>
            <person name="Tunlid A."/>
            <person name="Henrissat B."/>
            <person name="Grigoriev I.V."/>
            <person name="Hibbett D.S."/>
            <person name="Martin F."/>
            <person name="Nordberg H.P."/>
            <person name="Cantor M.N."/>
            <person name="Hua S.X."/>
        </authorList>
    </citation>
    <scope>NUCLEOTIDE SEQUENCE [LARGE SCALE GENOMIC DNA]</scope>
    <source>
        <strain evidence="4 5">F 1598</strain>
    </source>
</reference>
<dbReference type="SUPFAM" id="SSF50249">
    <property type="entry name" value="Nucleic acid-binding proteins"/>
    <property type="match status" value="1"/>
</dbReference>
<dbReference type="OrthoDB" id="188186at2759"/>
<comment type="similarity">
    <text evidence="2">Belongs to the replication factor A protein 3 family.</text>
</comment>
<dbReference type="GO" id="GO:0006284">
    <property type="term" value="P:base-excision repair"/>
    <property type="evidence" value="ECO:0007669"/>
    <property type="project" value="TreeGrafter"/>
</dbReference>
<proteinExistence type="inferred from homology"/>
<dbReference type="InParanoid" id="A0A0C3EVQ7"/>
<keyword evidence="3" id="KW-0539">Nucleus</keyword>
<evidence type="ECO:0000256" key="2">
    <source>
        <dbReference type="ARBA" id="ARBA00009761"/>
    </source>
</evidence>
<comment type="subcellular location">
    <subcellularLocation>
        <location evidence="1">Nucleus</location>
    </subcellularLocation>
</comment>
<dbReference type="GO" id="GO:0003684">
    <property type="term" value="F:damaged DNA binding"/>
    <property type="evidence" value="ECO:0007669"/>
    <property type="project" value="TreeGrafter"/>
</dbReference>
<accession>A0A0C3EVQ7</accession>
<reference evidence="5" key="2">
    <citation type="submission" date="2015-01" db="EMBL/GenBank/DDBJ databases">
        <title>Evolutionary Origins and Diversification of the Mycorrhizal Mutualists.</title>
        <authorList>
            <consortium name="DOE Joint Genome Institute"/>
            <consortium name="Mycorrhizal Genomics Consortium"/>
            <person name="Kohler A."/>
            <person name="Kuo A."/>
            <person name="Nagy L.G."/>
            <person name="Floudas D."/>
            <person name="Copeland A."/>
            <person name="Barry K.W."/>
            <person name="Cichocki N."/>
            <person name="Veneault-Fourrey C."/>
            <person name="LaButti K."/>
            <person name="Lindquist E.A."/>
            <person name="Lipzen A."/>
            <person name="Lundell T."/>
            <person name="Morin E."/>
            <person name="Murat C."/>
            <person name="Riley R."/>
            <person name="Ohm R."/>
            <person name="Sun H."/>
            <person name="Tunlid A."/>
            <person name="Henrissat B."/>
            <person name="Grigoriev I.V."/>
            <person name="Hibbett D.S."/>
            <person name="Martin F."/>
        </authorList>
    </citation>
    <scope>NUCLEOTIDE SEQUENCE [LARGE SCALE GENOMIC DNA]</scope>
    <source>
        <strain evidence="5">F 1598</strain>
    </source>
</reference>
<dbReference type="GO" id="GO:0000724">
    <property type="term" value="P:double-strand break repair via homologous recombination"/>
    <property type="evidence" value="ECO:0007669"/>
    <property type="project" value="TreeGrafter"/>
</dbReference>
<organism evidence="4 5">
    <name type="scientific">Piloderma croceum (strain F 1598)</name>
    <dbReference type="NCBI Taxonomy" id="765440"/>
    <lineage>
        <taxon>Eukaryota</taxon>
        <taxon>Fungi</taxon>
        <taxon>Dikarya</taxon>
        <taxon>Basidiomycota</taxon>
        <taxon>Agaricomycotina</taxon>
        <taxon>Agaricomycetes</taxon>
        <taxon>Agaricomycetidae</taxon>
        <taxon>Atheliales</taxon>
        <taxon>Atheliaceae</taxon>
        <taxon>Piloderma</taxon>
    </lineage>
</organism>
<dbReference type="Gene3D" id="2.40.50.140">
    <property type="entry name" value="Nucleic acid-binding proteins"/>
    <property type="match status" value="1"/>
</dbReference>
<dbReference type="GO" id="GO:0006298">
    <property type="term" value="P:mismatch repair"/>
    <property type="evidence" value="ECO:0007669"/>
    <property type="project" value="TreeGrafter"/>
</dbReference>
<dbReference type="GO" id="GO:0003697">
    <property type="term" value="F:single-stranded DNA binding"/>
    <property type="evidence" value="ECO:0007669"/>
    <property type="project" value="TreeGrafter"/>
</dbReference>
<evidence type="ECO:0000256" key="3">
    <source>
        <dbReference type="ARBA" id="ARBA00023242"/>
    </source>
</evidence>
<name>A0A0C3EVQ7_PILCF</name>
<dbReference type="GO" id="GO:0035861">
    <property type="term" value="C:site of double-strand break"/>
    <property type="evidence" value="ECO:0007669"/>
    <property type="project" value="TreeGrafter"/>
</dbReference>
<dbReference type="CDD" id="cd04479">
    <property type="entry name" value="RPA3"/>
    <property type="match status" value="1"/>
</dbReference>
<evidence type="ECO:0000313" key="4">
    <source>
        <dbReference type="EMBL" id="KIM71911.1"/>
    </source>
</evidence>
<dbReference type="STRING" id="765440.A0A0C3EVQ7"/>
<dbReference type="Pfam" id="PF08661">
    <property type="entry name" value="Rep_fac-A_3"/>
    <property type="match status" value="1"/>
</dbReference>
<dbReference type="GO" id="GO:0006260">
    <property type="term" value="P:DNA replication"/>
    <property type="evidence" value="ECO:0007669"/>
    <property type="project" value="InterPro"/>
</dbReference>
<dbReference type="EMBL" id="KN833189">
    <property type="protein sequence ID" value="KIM71911.1"/>
    <property type="molecule type" value="Genomic_DNA"/>
</dbReference>
<evidence type="ECO:0000313" key="5">
    <source>
        <dbReference type="Proteomes" id="UP000054166"/>
    </source>
</evidence>
<dbReference type="AlphaFoldDB" id="A0A0C3EVQ7"/>
<dbReference type="HOGENOM" id="CLU_141922_1_1_1"/>
<dbReference type="GO" id="GO:0005662">
    <property type="term" value="C:DNA replication factor A complex"/>
    <property type="evidence" value="ECO:0007669"/>
    <property type="project" value="TreeGrafter"/>
</dbReference>
<dbReference type="InterPro" id="IPR012340">
    <property type="entry name" value="NA-bd_OB-fold"/>
</dbReference>
<protein>
    <recommendedName>
        <fullName evidence="6">Replication factor A protein 3</fullName>
    </recommendedName>
</protein>